<comment type="caution">
    <text evidence="1">The sequence shown here is derived from an EMBL/GenBank/DDBJ whole genome shotgun (WGS) entry which is preliminary data.</text>
</comment>
<accession>A0AAD5PYI6</accession>
<keyword evidence="2" id="KW-1185">Reference proteome</keyword>
<sequence length="118" mass="13921">MQSPLSVLQVLVFCQSDGYCKVRHRTKSNISSVVDEYVMRCFEYPRNMDEEYVHTLVFCNPLDWNSRSTTSAIAVSPFSPAQHQDKSYQNRQDVRLDHRQECYTNCHVRVTKTFFFAR</sequence>
<organism evidence="1 2">
    <name type="scientific">Daphnia sinensis</name>
    <dbReference type="NCBI Taxonomy" id="1820382"/>
    <lineage>
        <taxon>Eukaryota</taxon>
        <taxon>Metazoa</taxon>
        <taxon>Ecdysozoa</taxon>
        <taxon>Arthropoda</taxon>
        <taxon>Crustacea</taxon>
        <taxon>Branchiopoda</taxon>
        <taxon>Diplostraca</taxon>
        <taxon>Cladocera</taxon>
        <taxon>Anomopoda</taxon>
        <taxon>Daphniidae</taxon>
        <taxon>Daphnia</taxon>
        <taxon>Daphnia similis group</taxon>
    </lineage>
</organism>
<dbReference type="AlphaFoldDB" id="A0AAD5PYI6"/>
<dbReference type="Proteomes" id="UP000820818">
    <property type="component" value="Linkage Group LG4"/>
</dbReference>
<evidence type="ECO:0000313" key="2">
    <source>
        <dbReference type="Proteomes" id="UP000820818"/>
    </source>
</evidence>
<gene>
    <name evidence="1" type="ORF">GHT06_014080</name>
</gene>
<name>A0AAD5PYI6_9CRUS</name>
<evidence type="ECO:0000313" key="1">
    <source>
        <dbReference type="EMBL" id="KAI9560070.1"/>
    </source>
</evidence>
<proteinExistence type="predicted"/>
<protein>
    <submittedName>
        <fullName evidence="1">Uncharacterized protein</fullName>
    </submittedName>
</protein>
<dbReference type="EMBL" id="WJBH02000004">
    <property type="protein sequence ID" value="KAI9560070.1"/>
    <property type="molecule type" value="Genomic_DNA"/>
</dbReference>
<reference evidence="1 2" key="1">
    <citation type="submission" date="2022-05" db="EMBL/GenBank/DDBJ databases">
        <title>A multi-omics perspective on studying reproductive biology in Daphnia sinensis.</title>
        <authorList>
            <person name="Jia J."/>
        </authorList>
    </citation>
    <scope>NUCLEOTIDE SEQUENCE [LARGE SCALE GENOMIC DNA]</scope>
    <source>
        <strain evidence="1 2">WSL</strain>
    </source>
</reference>